<dbReference type="AlphaFoldDB" id="A0A017SXI2"/>
<dbReference type="Gene3D" id="3.40.30.10">
    <property type="entry name" value="Glutaredoxin"/>
    <property type="match status" value="1"/>
</dbReference>
<feature type="domain" description="GST C-terminal" evidence="5">
    <location>
        <begin position="85"/>
        <end position="205"/>
    </location>
</feature>
<dbReference type="FunFam" id="1.20.1050.10:FF:000004">
    <property type="entry name" value="Glutathione S-transferase F2"/>
    <property type="match status" value="1"/>
</dbReference>
<comment type="caution">
    <text evidence="6">The sequence shown here is derived from an EMBL/GenBank/DDBJ whole genome shotgun (WGS) entry which is preliminary data.</text>
</comment>
<evidence type="ECO:0000256" key="2">
    <source>
        <dbReference type="ARBA" id="ARBA00012452"/>
    </source>
</evidence>
<dbReference type="SFLD" id="SFLDG00358">
    <property type="entry name" value="Main_(cytGST)"/>
    <property type="match status" value="1"/>
</dbReference>
<dbReference type="GO" id="GO:0006749">
    <property type="term" value="P:glutathione metabolic process"/>
    <property type="evidence" value="ECO:0007669"/>
    <property type="project" value="TreeGrafter"/>
</dbReference>
<dbReference type="Pfam" id="PF00043">
    <property type="entry name" value="GST_C"/>
    <property type="match status" value="1"/>
</dbReference>
<dbReference type="InterPro" id="IPR004045">
    <property type="entry name" value="Glutathione_S-Trfase_N"/>
</dbReference>
<evidence type="ECO:0000313" key="7">
    <source>
        <dbReference type="Proteomes" id="UP000019678"/>
    </source>
</evidence>
<name>A0A017SXI2_9BACT</name>
<dbReference type="GO" id="GO:0005737">
    <property type="term" value="C:cytoplasm"/>
    <property type="evidence" value="ECO:0007669"/>
    <property type="project" value="TreeGrafter"/>
</dbReference>
<gene>
    <name evidence="6" type="ORF">CAP_8788</name>
</gene>
<dbReference type="SFLD" id="SFLDS00019">
    <property type="entry name" value="Glutathione_Transferase_(cytos"/>
    <property type="match status" value="1"/>
</dbReference>
<evidence type="ECO:0000256" key="3">
    <source>
        <dbReference type="ARBA" id="ARBA00022679"/>
    </source>
</evidence>
<dbReference type="SUPFAM" id="SSF47616">
    <property type="entry name" value="GST C-terminal domain-like"/>
    <property type="match status" value="1"/>
</dbReference>
<dbReference type="InterPro" id="IPR034347">
    <property type="entry name" value="GST_Phi_C"/>
</dbReference>
<dbReference type="InterPro" id="IPR036282">
    <property type="entry name" value="Glutathione-S-Trfase_C_sf"/>
</dbReference>
<dbReference type="PROSITE" id="PS50404">
    <property type="entry name" value="GST_NTER"/>
    <property type="match status" value="1"/>
</dbReference>
<evidence type="ECO:0000259" key="5">
    <source>
        <dbReference type="PROSITE" id="PS50405"/>
    </source>
</evidence>
<evidence type="ECO:0000259" key="4">
    <source>
        <dbReference type="PROSITE" id="PS50404"/>
    </source>
</evidence>
<dbReference type="Pfam" id="PF02798">
    <property type="entry name" value="GST_N"/>
    <property type="match status" value="1"/>
</dbReference>
<keyword evidence="3 6" id="KW-0808">Transferase</keyword>
<dbReference type="CDD" id="cd03187">
    <property type="entry name" value="GST_C_Phi"/>
    <property type="match status" value="1"/>
</dbReference>
<sequence>MKIYGHPMSTCARKVLTVLAEKGHEAEMVLVDLMKGEQKKPEFLKLQPFGVIPVLDDDGFILYESRAIIRYLDQKLSGTSLTPSDPKERALMEQWISVETSYLSPPAMKIVAQKLFVPMRGGQTDEAIVEVGRKETVRTLDIMEQTLSKQEFLAGNSFSLADVSCMPYLGYLFPAGAGDLVTSRPGVAAWWERISSRPSWRKVAG</sequence>
<dbReference type="GO" id="GO:0043295">
    <property type="term" value="F:glutathione binding"/>
    <property type="evidence" value="ECO:0007669"/>
    <property type="project" value="TreeGrafter"/>
</dbReference>
<dbReference type="OrthoDB" id="9782992at2"/>
<dbReference type="InterPro" id="IPR010987">
    <property type="entry name" value="Glutathione-S-Trfase_C-like"/>
</dbReference>
<dbReference type="PROSITE" id="PS50405">
    <property type="entry name" value="GST_CTER"/>
    <property type="match status" value="1"/>
</dbReference>
<dbReference type="EMBL" id="ASRX01000092">
    <property type="protein sequence ID" value="EYF01001.1"/>
    <property type="molecule type" value="Genomic_DNA"/>
</dbReference>
<dbReference type="InterPro" id="IPR004046">
    <property type="entry name" value="GST_C"/>
</dbReference>
<accession>A0A017SXI2</accession>
<dbReference type="eggNOG" id="COG0625">
    <property type="taxonomic scope" value="Bacteria"/>
</dbReference>
<comment type="similarity">
    <text evidence="1">Belongs to the GST superfamily. Phi family.</text>
</comment>
<organism evidence="6 7">
    <name type="scientific">Chondromyces apiculatus DSM 436</name>
    <dbReference type="NCBI Taxonomy" id="1192034"/>
    <lineage>
        <taxon>Bacteria</taxon>
        <taxon>Pseudomonadati</taxon>
        <taxon>Myxococcota</taxon>
        <taxon>Polyangia</taxon>
        <taxon>Polyangiales</taxon>
        <taxon>Polyangiaceae</taxon>
        <taxon>Chondromyces</taxon>
    </lineage>
</organism>
<dbReference type="CDD" id="cd03053">
    <property type="entry name" value="GST_N_Phi"/>
    <property type="match status" value="1"/>
</dbReference>
<dbReference type="InterPro" id="IPR040079">
    <property type="entry name" value="Glutathione_S-Trfase"/>
</dbReference>
<dbReference type="InterPro" id="IPR036249">
    <property type="entry name" value="Thioredoxin-like_sf"/>
</dbReference>
<evidence type="ECO:0000256" key="1">
    <source>
        <dbReference type="ARBA" id="ARBA00010128"/>
    </source>
</evidence>
<dbReference type="GO" id="GO:0004364">
    <property type="term" value="F:glutathione transferase activity"/>
    <property type="evidence" value="ECO:0007669"/>
    <property type="project" value="UniProtKB-EC"/>
</dbReference>
<keyword evidence="7" id="KW-1185">Reference proteome</keyword>
<dbReference type="FunFam" id="3.40.30.10:FF:000016">
    <property type="entry name" value="Glutathione S-transferase F2"/>
    <property type="match status" value="1"/>
</dbReference>
<dbReference type="PANTHER" id="PTHR43900">
    <property type="entry name" value="GLUTATHIONE S-TRANSFERASE RHO"/>
    <property type="match status" value="1"/>
</dbReference>
<dbReference type="PANTHER" id="PTHR43900:SF3">
    <property type="entry name" value="GLUTATHIONE S-TRANSFERASE RHO"/>
    <property type="match status" value="1"/>
</dbReference>
<reference evidence="6 7" key="1">
    <citation type="submission" date="2013-05" db="EMBL/GenBank/DDBJ databases">
        <title>Genome assembly of Chondromyces apiculatus DSM 436.</title>
        <authorList>
            <person name="Sharma G."/>
            <person name="Khatri I."/>
            <person name="Kaur C."/>
            <person name="Mayilraj S."/>
            <person name="Subramanian S."/>
        </authorList>
    </citation>
    <scope>NUCLEOTIDE SEQUENCE [LARGE SCALE GENOMIC DNA]</scope>
    <source>
        <strain evidence="6 7">DSM 436</strain>
    </source>
</reference>
<dbReference type="SFLD" id="SFLDG01150">
    <property type="entry name" value="Main.1:_Beta-like"/>
    <property type="match status" value="1"/>
</dbReference>
<dbReference type="SUPFAM" id="SSF52833">
    <property type="entry name" value="Thioredoxin-like"/>
    <property type="match status" value="1"/>
</dbReference>
<dbReference type="STRING" id="1192034.CAP_8788"/>
<proteinExistence type="inferred from homology"/>
<dbReference type="SFLD" id="SFLDG01154">
    <property type="entry name" value="Main.5:_Phi-like"/>
    <property type="match status" value="1"/>
</dbReference>
<evidence type="ECO:0000313" key="6">
    <source>
        <dbReference type="EMBL" id="EYF01001.1"/>
    </source>
</evidence>
<protein>
    <recommendedName>
        <fullName evidence="2">glutathione transferase</fullName>
        <ecNumber evidence="2">2.5.1.18</ecNumber>
    </recommendedName>
</protein>
<dbReference type="EC" id="2.5.1.18" evidence="2"/>
<dbReference type="Proteomes" id="UP000019678">
    <property type="component" value="Unassembled WGS sequence"/>
</dbReference>
<dbReference type="RefSeq" id="WP_044250113.1">
    <property type="nucleotide sequence ID" value="NZ_ASRX01000092.1"/>
</dbReference>
<dbReference type="GO" id="GO:0009636">
    <property type="term" value="P:response to toxic substance"/>
    <property type="evidence" value="ECO:0007669"/>
    <property type="project" value="UniProtKB-ARBA"/>
</dbReference>
<dbReference type="Gene3D" id="1.20.1050.10">
    <property type="match status" value="1"/>
</dbReference>
<feature type="domain" description="GST N-terminal" evidence="4">
    <location>
        <begin position="1"/>
        <end position="80"/>
    </location>
</feature>